<proteinExistence type="predicted"/>
<sequence>QRRCRPFHSIPFRLSPHNRAAAGPAPGPPFPFPLPLRPPGLRLPPGGRARAPMEEPLALHPVKLYVYDLSKGMARRLSPLMLGKSAAGTP</sequence>
<feature type="compositionally biased region" description="Pro residues" evidence="1">
    <location>
        <begin position="25"/>
        <end position="42"/>
    </location>
</feature>
<comment type="caution">
    <text evidence="2">The sequence shown here is derived from an EMBL/GenBank/DDBJ whole genome shotgun (WGS) entry which is preliminary data.</text>
</comment>
<keyword evidence="3" id="KW-1185">Reference proteome</keyword>
<evidence type="ECO:0000256" key="1">
    <source>
        <dbReference type="SAM" id="MobiDB-lite"/>
    </source>
</evidence>
<name>A0A7L0C4E7_9AVES</name>
<dbReference type="EMBL" id="VXAF01000658">
    <property type="protein sequence ID" value="NXJ54643.1"/>
    <property type="molecule type" value="Genomic_DNA"/>
</dbReference>
<gene>
    <name evidence="2" type="primary">Desi1_1</name>
    <name evidence="2" type="ORF">SPITYR_R15488</name>
</gene>
<accession>A0A7L0C4E7</accession>
<evidence type="ECO:0000313" key="2">
    <source>
        <dbReference type="EMBL" id="NXJ54643.1"/>
    </source>
</evidence>
<feature type="non-terminal residue" evidence="2">
    <location>
        <position position="90"/>
    </location>
</feature>
<evidence type="ECO:0000313" key="3">
    <source>
        <dbReference type="Proteomes" id="UP000519115"/>
    </source>
</evidence>
<feature type="region of interest" description="Disordered" evidence="1">
    <location>
        <begin position="1"/>
        <end position="54"/>
    </location>
</feature>
<protein>
    <submittedName>
        <fullName evidence="2">DESI1 isopeptidase</fullName>
    </submittedName>
</protein>
<reference evidence="2 3" key="1">
    <citation type="submission" date="2019-09" db="EMBL/GenBank/DDBJ databases">
        <title>Bird 10,000 Genomes (B10K) Project - Family phase.</title>
        <authorList>
            <person name="Zhang G."/>
        </authorList>
    </citation>
    <scope>NUCLEOTIDE SEQUENCE [LARGE SCALE GENOMIC DNA]</scope>
    <source>
        <strain evidence="2">B10K-DU-007-42</strain>
        <tissue evidence="2">Muscle</tissue>
    </source>
</reference>
<dbReference type="AlphaFoldDB" id="A0A7L0C4E7"/>
<dbReference type="Proteomes" id="UP000519115">
    <property type="component" value="Unassembled WGS sequence"/>
</dbReference>
<organism evidence="2 3">
    <name type="scientific">Spizaetus tyrannus</name>
    <name type="common">black hawk-eagle</name>
    <dbReference type="NCBI Taxonomy" id="252798"/>
    <lineage>
        <taxon>Eukaryota</taxon>
        <taxon>Metazoa</taxon>
        <taxon>Chordata</taxon>
        <taxon>Craniata</taxon>
        <taxon>Vertebrata</taxon>
        <taxon>Euteleostomi</taxon>
        <taxon>Archelosauria</taxon>
        <taxon>Archosauria</taxon>
        <taxon>Dinosauria</taxon>
        <taxon>Saurischia</taxon>
        <taxon>Theropoda</taxon>
        <taxon>Coelurosauria</taxon>
        <taxon>Aves</taxon>
        <taxon>Neognathae</taxon>
        <taxon>Neoaves</taxon>
        <taxon>Telluraves</taxon>
        <taxon>Accipitrimorphae</taxon>
        <taxon>Accipitriformes</taxon>
        <taxon>Accipitridae</taxon>
        <taxon>Accipitrinae</taxon>
        <taxon>Spizaetus</taxon>
    </lineage>
</organism>
<feature type="non-terminal residue" evidence="2">
    <location>
        <position position="1"/>
    </location>
</feature>